<comment type="caution">
    <text evidence="1">The sequence shown here is derived from an EMBL/GenBank/DDBJ whole genome shotgun (WGS) entry which is preliminary data.</text>
</comment>
<evidence type="ECO:0000313" key="2">
    <source>
        <dbReference type="Proteomes" id="UP001375539"/>
    </source>
</evidence>
<dbReference type="EMBL" id="JBBKAI010000002">
    <property type="protein sequence ID" value="MEJ8660815.1"/>
    <property type="molecule type" value="Genomic_DNA"/>
</dbReference>
<proteinExistence type="predicted"/>
<accession>A0ACC6QRB3</accession>
<dbReference type="Proteomes" id="UP001375539">
    <property type="component" value="Unassembled WGS sequence"/>
</dbReference>
<sequence>MTLVQMQPRSANATPVHRTAVDAMDTGAPQVCDDMTIEVALSVMASARTGHLLICDNDGLCTALVTQAQLIAVHDSSAYTDRIQLRDILGACGPFTSPVNTMAEAEHAMRYRRLDALPVADEQVSAPGVLALAR</sequence>
<name>A0ACC6QRB3_9ACTN</name>
<gene>
    <name evidence="1" type="ORF">WKI58_30620</name>
</gene>
<organism evidence="1 2">
    <name type="scientific">Streptomyces pratisoli</name>
    <dbReference type="NCBI Taxonomy" id="3139917"/>
    <lineage>
        <taxon>Bacteria</taxon>
        <taxon>Bacillati</taxon>
        <taxon>Actinomycetota</taxon>
        <taxon>Actinomycetes</taxon>
        <taxon>Kitasatosporales</taxon>
        <taxon>Streptomycetaceae</taxon>
        <taxon>Streptomyces</taxon>
    </lineage>
</organism>
<evidence type="ECO:0000313" key="1">
    <source>
        <dbReference type="EMBL" id="MEJ8660815.1"/>
    </source>
</evidence>
<keyword evidence="2" id="KW-1185">Reference proteome</keyword>
<reference evidence="1" key="1">
    <citation type="submission" date="2024-03" db="EMBL/GenBank/DDBJ databases">
        <title>Novel Streptomyces species of biotechnological and ecological value are a feature of Machair soil.</title>
        <authorList>
            <person name="Prole J.R."/>
            <person name="Goodfellow M."/>
            <person name="Allenby N."/>
            <person name="Ward A.C."/>
        </authorList>
    </citation>
    <scope>NUCLEOTIDE SEQUENCE</scope>
    <source>
        <strain evidence="1">MS1.AVA.4</strain>
    </source>
</reference>
<protein>
    <submittedName>
        <fullName evidence="1">CBS domain-containing protein</fullName>
    </submittedName>
</protein>